<evidence type="ECO:0000259" key="11">
    <source>
        <dbReference type="Pfam" id="PF08544"/>
    </source>
</evidence>
<comment type="caution">
    <text evidence="12">The sequence shown here is derived from an EMBL/GenBank/DDBJ whole genome shotgun (WGS) entry which is preliminary data.</text>
</comment>
<dbReference type="Gene3D" id="3.30.70.890">
    <property type="entry name" value="GHMP kinase, C-terminal domain"/>
    <property type="match status" value="1"/>
</dbReference>
<dbReference type="SUPFAM" id="SSF54211">
    <property type="entry name" value="Ribosomal protein S5 domain 2-like"/>
    <property type="match status" value="1"/>
</dbReference>
<keyword evidence="1" id="KW-0963">Cytoplasm</keyword>
<dbReference type="AlphaFoldDB" id="A0A0R1EW78"/>
<evidence type="ECO:0000256" key="1">
    <source>
        <dbReference type="ARBA" id="ARBA00022490"/>
    </source>
</evidence>
<comment type="pathway">
    <text evidence="9">Isoprenoid biosynthesis; isopentenyl diphosphate biosynthesis via mevalonate pathway; isopentenyl diphosphate from (R)-mevalonate: step 1/3.</text>
</comment>
<keyword evidence="4" id="KW-0547">Nucleotide-binding</keyword>
<dbReference type="UniPathway" id="UPA00057">
    <property type="reaction ID" value="UER00098"/>
</dbReference>
<dbReference type="PATRIC" id="fig|1423816.3.peg.233"/>
<evidence type="ECO:0000256" key="7">
    <source>
        <dbReference type="ARBA" id="ARBA00022842"/>
    </source>
</evidence>
<protein>
    <submittedName>
        <fullName evidence="12">Mevalonate kinase</fullName>
    </submittedName>
</protein>
<evidence type="ECO:0000256" key="2">
    <source>
        <dbReference type="ARBA" id="ARBA00022516"/>
    </source>
</evidence>
<dbReference type="EMBL" id="AZCT01000001">
    <property type="protein sequence ID" value="KRK13669.1"/>
    <property type="molecule type" value="Genomic_DNA"/>
</dbReference>
<dbReference type="InterPro" id="IPR036554">
    <property type="entry name" value="GHMP_kinase_C_sf"/>
</dbReference>
<keyword evidence="8" id="KW-0443">Lipid metabolism</keyword>
<evidence type="ECO:0000256" key="8">
    <source>
        <dbReference type="ARBA" id="ARBA00023098"/>
    </source>
</evidence>
<organism evidence="12 13">
    <name type="scientific">Lacticaseibacillus zeae DSM 20178 = KCTC 3804</name>
    <dbReference type="NCBI Taxonomy" id="1423816"/>
    <lineage>
        <taxon>Bacteria</taxon>
        <taxon>Bacillati</taxon>
        <taxon>Bacillota</taxon>
        <taxon>Bacilli</taxon>
        <taxon>Lactobacillales</taxon>
        <taxon>Lactobacillaceae</taxon>
        <taxon>Lacticaseibacillus</taxon>
    </lineage>
</organism>
<dbReference type="InterPro" id="IPR006204">
    <property type="entry name" value="GHMP_kinase_N_dom"/>
</dbReference>
<evidence type="ECO:0000313" key="12">
    <source>
        <dbReference type="EMBL" id="KRK13669.1"/>
    </source>
</evidence>
<dbReference type="InterPro" id="IPR013750">
    <property type="entry name" value="GHMP_kinase_C_dom"/>
</dbReference>
<dbReference type="PANTHER" id="PTHR43290:SF2">
    <property type="entry name" value="MEVALONATE KINASE"/>
    <property type="match status" value="1"/>
</dbReference>
<reference evidence="12 13" key="1">
    <citation type="journal article" date="2015" name="Genome Announc.">
        <title>Expanding the biotechnology potential of lactobacilli through comparative genomics of 213 strains and associated genera.</title>
        <authorList>
            <person name="Sun Z."/>
            <person name="Harris H.M."/>
            <person name="McCann A."/>
            <person name="Guo C."/>
            <person name="Argimon S."/>
            <person name="Zhang W."/>
            <person name="Yang X."/>
            <person name="Jeffery I.B."/>
            <person name="Cooney J.C."/>
            <person name="Kagawa T.F."/>
            <person name="Liu W."/>
            <person name="Song Y."/>
            <person name="Salvetti E."/>
            <person name="Wrobel A."/>
            <person name="Rasinkangas P."/>
            <person name="Parkhill J."/>
            <person name="Rea M.C."/>
            <person name="O'Sullivan O."/>
            <person name="Ritari J."/>
            <person name="Douillard F.P."/>
            <person name="Paul Ross R."/>
            <person name="Yang R."/>
            <person name="Briner A.E."/>
            <person name="Felis G.E."/>
            <person name="de Vos W.M."/>
            <person name="Barrangou R."/>
            <person name="Klaenhammer T.R."/>
            <person name="Caufield P.W."/>
            <person name="Cui Y."/>
            <person name="Zhang H."/>
            <person name="O'Toole P.W."/>
        </authorList>
    </citation>
    <scope>NUCLEOTIDE SEQUENCE [LARGE SCALE GENOMIC DNA]</scope>
    <source>
        <strain evidence="12 13">DSM 20178</strain>
    </source>
</reference>
<dbReference type="GO" id="GO:0019287">
    <property type="term" value="P:isopentenyl diphosphate biosynthetic process, mevalonate pathway"/>
    <property type="evidence" value="ECO:0007669"/>
    <property type="project" value="UniProtKB-UniPathway"/>
</dbReference>
<name>A0A0R1EW78_LACZE</name>
<dbReference type="PANTHER" id="PTHR43290">
    <property type="entry name" value="MEVALONATE KINASE"/>
    <property type="match status" value="1"/>
</dbReference>
<keyword evidence="7" id="KW-0460">Magnesium</keyword>
<keyword evidence="5 12" id="KW-0418">Kinase</keyword>
<dbReference type="GO" id="GO:0004496">
    <property type="term" value="F:mevalonate kinase activity"/>
    <property type="evidence" value="ECO:0007669"/>
    <property type="project" value="InterPro"/>
</dbReference>
<dbReference type="Pfam" id="PF08544">
    <property type="entry name" value="GHMP_kinases_C"/>
    <property type="match status" value="1"/>
</dbReference>
<feature type="domain" description="GHMP kinase N-terminal" evidence="10">
    <location>
        <begin position="80"/>
        <end position="152"/>
    </location>
</feature>
<dbReference type="SUPFAM" id="SSF55060">
    <property type="entry name" value="GHMP Kinase, C-terminal domain"/>
    <property type="match status" value="1"/>
</dbReference>
<keyword evidence="3" id="KW-0808">Transferase</keyword>
<keyword evidence="2" id="KW-0444">Lipid biosynthesis</keyword>
<dbReference type="GO" id="GO:0005524">
    <property type="term" value="F:ATP binding"/>
    <property type="evidence" value="ECO:0007669"/>
    <property type="project" value="UniProtKB-KW"/>
</dbReference>
<dbReference type="RefSeq" id="WP_010488240.1">
    <property type="nucleotide sequence ID" value="NZ_AZCT01000001.1"/>
</dbReference>
<accession>A0A0R1EW78</accession>
<dbReference type="PRINTS" id="PR00959">
    <property type="entry name" value="MEVGALKINASE"/>
</dbReference>
<evidence type="ECO:0000256" key="9">
    <source>
        <dbReference type="ARBA" id="ARBA00029438"/>
    </source>
</evidence>
<dbReference type="InterPro" id="IPR006205">
    <property type="entry name" value="Mev_gal_kin"/>
</dbReference>
<dbReference type="Pfam" id="PF00288">
    <property type="entry name" value="GHMP_kinases_N"/>
    <property type="match status" value="1"/>
</dbReference>
<evidence type="ECO:0000313" key="13">
    <source>
        <dbReference type="Proteomes" id="UP000051984"/>
    </source>
</evidence>
<gene>
    <name evidence="12" type="ORF">FD51_GL000229</name>
</gene>
<evidence type="ECO:0000259" key="10">
    <source>
        <dbReference type="Pfam" id="PF00288"/>
    </source>
</evidence>
<dbReference type="NCBIfam" id="TIGR00549">
    <property type="entry name" value="mevalon_kin"/>
    <property type="match status" value="1"/>
</dbReference>
<dbReference type="GO" id="GO:0005829">
    <property type="term" value="C:cytosol"/>
    <property type="evidence" value="ECO:0007669"/>
    <property type="project" value="TreeGrafter"/>
</dbReference>
<proteinExistence type="predicted"/>
<dbReference type="eggNOG" id="COG1577">
    <property type="taxonomic scope" value="Bacteria"/>
</dbReference>
<evidence type="ECO:0000256" key="6">
    <source>
        <dbReference type="ARBA" id="ARBA00022840"/>
    </source>
</evidence>
<dbReference type="Gene3D" id="3.30.230.10">
    <property type="match status" value="1"/>
</dbReference>
<evidence type="ECO:0000256" key="4">
    <source>
        <dbReference type="ARBA" id="ARBA00022741"/>
    </source>
</evidence>
<dbReference type="InterPro" id="IPR020568">
    <property type="entry name" value="Ribosomal_Su5_D2-typ_SF"/>
</dbReference>
<evidence type="ECO:0000256" key="3">
    <source>
        <dbReference type="ARBA" id="ARBA00022679"/>
    </source>
</evidence>
<dbReference type="InterPro" id="IPR014721">
    <property type="entry name" value="Ribsml_uS5_D2-typ_fold_subgr"/>
</dbReference>
<evidence type="ECO:0000256" key="5">
    <source>
        <dbReference type="ARBA" id="ARBA00022777"/>
    </source>
</evidence>
<dbReference type="Proteomes" id="UP000051984">
    <property type="component" value="Unassembled WGS sequence"/>
</dbReference>
<keyword evidence="6" id="KW-0067">ATP-binding</keyword>
<feature type="domain" description="GHMP kinase C-terminal" evidence="11">
    <location>
        <begin position="223"/>
        <end position="298"/>
    </location>
</feature>
<sequence length="311" mass="32825">MEIGTGKSYAKIILIGEHAVVYGEPAIALPVKSIGLSARVAPLPDGRQEVTSAFFTGDLNAGELTNFAGIAMLIRRLLVFFDATEQGFHLTITSALPSERGMGSSAATAVAVVRAFYDAFQTSLTRTALLNWADISEKALHGNPSGLDAATASAEKPQWFVRGKSLRSIMMPRNGVLLIADTGIAGQTKVAVDLVAQKLKQAPKVYRPLITDIGTAVRQAALALAQDDIITLGQLLNRDQADLAALGVSSPELDRLINVAIDHGAYGAKLTGSGMGGCMIALAAEDQAPTIIQALKAANAVKVWEYHFETK</sequence>